<evidence type="ECO:0000313" key="6">
    <source>
        <dbReference type="Proteomes" id="UP001501442"/>
    </source>
</evidence>
<keyword evidence="1" id="KW-0328">Glycosyltransferase</keyword>
<keyword evidence="6" id="KW-1185">Reference proteome</keyword>
<dbReference type="InterPro" id="IPR001296">
    <property type="entry name" value="Glyco_trans_1"/>
</dbReference>
<sequence>MAESRDIFIVCNNHEELGGLQRWAHHVGRLFTERGHRVHIIGITHAEEAYDYGRDLPYGLHTLHETPPPPRKGGRIREARRVAAQRQGAAKLSALFRTARPGGIVIAAQVWAMEWVALADTAGMAVIGMSHESYAATKGSSRFPRVQRYFADVDRLCVLTTEDADAWARAGMSNADVMPNPLHVTPTAFPDLTAPVVVGLGRLSFEKGQDMLLESWAKITERARTSPSPNRPPTWRLRLYGSGPEEEALRRKADELGVTVEMPGTTSDIQGALTNASIYALPSRSEGFPMGILEAMAYGLPVVAFDSAPGVRELITHEVDGILVTPGNVTEFAEGLERLMDDPDLRAKMGEAGRQSVQRFSADVVVDRWERLFSLVYR</sequence>
<dbReference type="InterPro" id="IPR028098">
    <property type="entry name" value="Glyco_trans_4-like_N"/>
</dbReference>
<reference evidence="6" key="1">
    <citation type="journal article" date="2019" name="Int. J. Syst. Evol. Microbiol.">
        <title>The Global Catalogue of Microorganisms (GCM) 10K type strain sequencing project: providing services to taxonomists for standard genome sequencing and annotation.</title>
        <authorList>
            <consortium name="The Broad Institute Genomics Platform"/>
            <consortium name="The Broad Institute Genome Sequencing Center for Infectious Disease"/>
            <person name="Wu L."/>
            <person name="Ma J."/>
        </authorList>
    </citation>
    <scope>NUCLEOTIDE SEQUENCE [LARGE SCALE GENOMIC DNA]</scope>
    <source>
        <strain evidence="6">JCM 17939</strain>
    </source>
</reference>
<dbReference type="Pfam" id="PF00534">
    <property type="entry name" value="Glycos_transf_1"/>
    <property type="match status" value="1"/>
</dbReference>
<accession>A0ABP8UQV5</accession>
<gene>
    <name evidence="5" type="ORF">GCM10023196_093540</name>
</gene>
<dbReference type="EMBL" id="BAABHK010000021">
    <property type="protein sequence ID" value="GAA4637900.1"/>
    <property type="molecule type" value="Genomic_DNA"/>
</dbReference>
<evidence type="ECO:0000256" key="1">
    <source>
        <dbReference type="ARBA" id="ARBA00022676"/>
    </source>
</evidence>
<feature type="domain" description="Glycosyl transferase family 1" evidence="3">
    <location>
        <begin position="193"/>
        <end position="355"/>
    </location>
</feature>
<feature type="domain" description="Glycosyltransferase subfamily 4-like N-terminal" evidence="4">
    <location>
        <begin position="18"/>
        <end position="181"/>
    </location>
</feature>
<protein>
    <recommendedName>
        <fullName evidence="7">Glycosyltransferase family 4 protein</fullName>
    </recommendedName>
</protein>
<proteinExistence type="predicted"/>
<evidence type="ECO:0000259" key="4">
    <source>
        <dbReference type="Pfam" id="PF13439"/>
    </source>
</evidence>
<evidence type="ECO:0000256" key="2">
    <source>
        <dbReference type="ARBA" id="ARBA00022679"/>
    </source>
</evidence>
<evidence type="ECO:0000313" key="5">
    <source>
        <dbReference type="EMBL" id="GAA4637900.1"/>
    </source>
</evidence>
<dbReference type="RefSeq" id="WP_345441127.1">
    <property type="nucleotide sequence ID" value="NZ_BAABHK010000021.1"/>
</dbReference>
<dbReference type="Gene3D" id="3.40.50.2000">
    <property type="entry name" value="Glycogen Phosphorylase B"/>
    <property type="match status" value="2"/>
</dbReference>
<keyword evidence="2" id="KW-0808">Transferase</keyword>
<evidence type="ECO:0000259" key="3">
    <source>
        <dbReference type="Pfam" id="PF00534"/>
    </source>
</evidence>
<dbReference type="PANTHER" id="PTHR12526">
    <property type="entry name" value="GLYCOSYLTRANSFERASE"/>
    <property type="match status" value="1"/>
</dbReference>
<dbReference type="Proteomes" id="UP001501442">
    <property type="component" value="Unassembled WGS sequence"/>
</dbReference>
<dbReference type="Pfam" id="PF13439">
    <property type="entry name" value="Glyco_transf_4"/>
    <property type="match status" value="1"/>
</dbReference>
<evidence type="ECO:0008006" key="7">
    <source>
        <dbReference type="Google" id="ProtNLM"/>
    </source>
</evidence>
<dbReference type="PANTHER" id="PTHR12526:SF630">
    <property type="entry name" value="GLYCOSYLTRANSFERASE"/>
    <property type="match status" value="1"/>
</dbReference>
<dbReference type="SUPFAM" id="SSF53756">
    <property type="entry name" value="UDP-Glycosyltransferase/glycogen phosphorylase"/>
    <property type="match status" value="1"/>
</dbReference>
<organism evidence="5 6">
    <name type="scientific">Actinoallomurus vinaceus</name>
    <dbReference type="NCBI Taxonomy" id="1080074"/>
    <lineage>
        <taxon>Bacteria</taxon>
        <taxon>Bacillati</taxon>
        <taxon>Actinomycetota</taxon>
        <taxon>Actinomycetes</taxon>
        <taxon>Streptosporangiales</taxon>
        <taxon>Thermomonosporaceae</taxon>
        <taxon>Actinoallomurus</taxon>
    </lineage>
</organism>
<comment type="caution">
    <text evidence="5">The sequence shown here is derived from an EMBL/GenBank/DDBJ whole genome shotgun (WGS) entry which is preliminary data.</text>
</comment>
<name>A0ABP8UQV5_9ACTN</name>